<dbReference type="EMBL" id="KQ978323">
    <property type="protein sequence ID" value="KYM95134.1"/>
    <property type="molecule type" value="Genomic_DNA"/>
</dbReference>
<keyword evidence="7 14" id="KW-0479">Metal-binding</keyword>
<evidence type="ECO:0000313" key="16">
    <source>
        <dbReference type="Proteomes" id="UP000078542"/>
    </source>
</evidence>
<comment type="cofactor">
    <cofactor evidence="1 14">
        <name>heme</name>
        <dbReference type="ChEBI" id="CHEBI:30413"/>
    </cofactor>
</comment>
<dbReference type="PANTHER" id="PTHR24292:SF84">
    <property type="entry name" value="CYTOCHROME P450 28A5-RELATED"/>
    <property type="match status" value="1"/>
</dbReference>
<evidence type="ECO:0000256" key="1">
    <source>
        <dbReference type="ARBA" id="ARBA00001971"/>
    </source>
</evidence>
<dbReference type="PANTHER" id="PTHR24292">
    <property type="entry name" value="CYTOCHROME P450"/>
    <property type="match status" value="1"/>
</dbReference>
<evidence type="ECO:0000256" key="4">
    <source>
        <dbReference type="ARBA" id="ARBA00004406"/>
    </source>
</evidence>
<keyword evidence="16" id="KW-1185">Reference proteome</keyword>
<evidence type="ECO:0000256" key="7">
    <source>
        <dbReference type="ARBA" id="ARBA00022723"/>
    </source>
</evidence>
<dbReference type="GO" id="GO:0020037">
    <property type="term" value="F:heme binding"/>
    <property type="evidence" value="ECO:0007669"/>
    <property type="project" value="InterPro"/>
</dbReference>
<keyword evidence="13" id="KW-0472">Membrane</keyword>
<dbReference type="CDD" id="cd11056">
    <property type="entry name" value="CYP6-like"/>
    <property type="match status" value="2"/>
</dbReference>
<evidence type="ECO:0000313" key="15">
    <source>
        <dbReference type="EMBL" id="KYM95134.1"/>
    </source>
</evidence>
<dbReference type="Pfam" id="PF00067">
    <property type="entry name" value="p450"/>
    <property type="match status" value="3"/>
</dbReference>
<dbReference type="FunFam" id="1.10.630.10:FF:000042">
    <property type="entry name" value="Cytochrome P450"/>
    <property type="match status" value="2"/>
</dbReference>
<keyword evidence="8" id="KW-0256">Endoplasmic reticulum</keyword>
<dbReference type="PRINTS" id="PR00385">
    <property type="entry name" value="P450"/>
</dbReference>
<dbReference type="AlphaFoldDB" id="A0A151I8Z9"/>
<evidence type="ECO:0000256" key="13">
    <source>
        <dbReference type="ARBA" id="ARBA00023136"/>
    </source>
</evidence>
<comment type="similarity">
    <text evidence="5">Belongs to the cytochrome P450 family.</text>
</comment>
<sequence length="1164" mass="133402">NMTVVLVTLILGALTALYFYLTRNYKYWQKRGVPCVDGALPGFGNMLSVISMKTHIADFCSKIYKDNKGRSMVGIYDFTSPALMIIEPTLVKVVLQTNFSSFAENAVHVDVETDHLLSYNPFVLSGEKWLNSRKRLTYAFSSKRLKILLESVKEVCATMENYMDRKLSNNETEFEMKALFSRYTAQVVAGAGFGVDGYCFEDEKKDISFRKLGQSIFKPSTRSIITFALVFLIPSLNKILKLSLIPKHVDNFFRRLVAELMEQRRKDGIPRNDFLHLMAELERAEGDKFDDVMLTGQAMSFFLDGYETSSTVMSFVGFYLARYTKIQEKLRQEVVSMFNKYGSEITYEGLREMTYMDQVINETMRLVPAALLMRKQCTEEFELKGSDGVVCRVSPETKILIPVYAFHNDPQYWENPEEFDPERFNSERKHSIDKFTFLPFGEGPRICVGMRMAQLQIKAGLAIILRKYRFELSPKTQIPLKMIPGTILPTPKGVTLILGALTVLYFYLTRNYKYWQKRGVPCVDGALPGFGNMLSVISMKTHIADFCSKIYMDNKGRSMVGIYDFTSPALMIIEPTLVKVVLQTNFSSFAENAIHIDFETDPLLSYNPFGLSGEKWLNSRKRLTYAFSSMRLKILLESVKEVCTTMEHYMDKKLSNNETEFELKALFSRYSAQVIAGAGFGVDGYCFDDEKKDISFRKLGQTIFKPSTRTIITFVLVFLIPSLNKILKLRLLPKHVDNFFRTLVAELMEQRRKDGISRNDFLHLMAELERAEGDKFDDVMLTGQAISFFLDGYETSSTVMSFVGFYLARYTKSQEKLRQEVVSVLNKYGSEITYESLKEMTYMDQVINESMRLVPAALLMKKRCTEEFELKGSDGVVCRVSPGMEILIPVHAFHNDPQYWENPEEFDPERFNSERKHSIDKFTFLPFGEGPRICVGMRMAQLQIKAEDDKFDLAMVTGHAMSFIIDGYETSSTVMSFIGFDLACHPEIQEKLRKEVLSVLNKYNGEITYEGLKEMTYMDQVFNETLRLLSGGFVMKKRCTEECELKGSDGVVCRVPPGMEILIPVPAFHKDPQYWENPEAYDPERFNSERKHSIDKFTFLPFGEGPRICVGMRMAQLQIKAGLAIILRKYRLGLSPKTQIPLKMIHGTILPTPKGGLWAYFKQL</sequence>
<feature type="binding site" description="axial binding residue" evidence="14">
    <location>
        <position position="447"/>
    </location>
    <ligand>
        <name>heme</name>
        <dbReference type="ChEBI" id="CHEBI:30413"/>
    </ligand>
    <ligandPart>
        <name>Fe</name>
        <dbReference type="ChEBI" id="CHEBI:18248"/>
    </ligandPart>
</feature>
<dbReference type="Gene3D" id="1.10.630.10">
    <property type="entry name" value="Cytochrome P450"/>
    <property type="match status" value="3"/>
</dbReference>
<keyword evidence="6 14" id="KW-0349">Heme</keyword>
<evidence type="ECO:0000256" key="9">
    <source>
        <dbReference type="ARBA" id="ARBA00022848"/>
    </source>
</evidence>
<dbReference type="Proteomes" id="UP000078542">
    <property type="component" value="Unassembled WGS sequence"/>
</dbReference>
<keyword evidence="10" id="KW-0560">Oxidoreductase</keyword>
<dbReference type="InterPro" id="IPR001128">
    <property type="entry name" value="Cyt_P450"/>
</dbReference>
<keyword evidence="12" id="KW-0503">Monooxygenase</keyword>
<evidence type="ECO:0000256" key="3">
    <source>
        <dbReference type="ARBA" id="ARBA00004174"/>
    </source>
</evidence>
<dbReference type="SUPFAM" id="SSF48264">
    <property type="entry name" value="Cytochrome P450"/>
    <property type="match status" value="3"/>
</dbReference>
<evidence type="ECO:0000256" key="6">
    <source>
        <dbReference type="ARBA" id="ARBA00022617"/>
    </source>
</evidence>
<evidence type="ECO:0000256" key="8">
    <source>
        <dbReference type="ARBA" id="ARBA00022824"/>
    </source>
</evidence>
<dbReference type="GO" id="GO:0005789">
    <property type="term" value="C:endoplasmic reticulum membrane"/>
    <property type="evidence" value="ECO:0007669"/>
    <property type="project" value="UniProtKB-SubCell"/>
</dbReference>
<protein>
    <submittedName>
        <fullName evidence="15">Putative cytochrome P450 6a13</fullName>
    </submittedName>
</protein>
<dbReference type="InterPro" id="IPR002401">
    <property type="entry name" value="Cyt_P450_E_grp-I"/>
</dbReference>
<evidence type="ECO:0000256" key="2">
    <source>
        <dbReference type="ARBA" id="ARBA00003690"/>
    </source>
</evidence>
<comment type="subcellular location">
    <subcellularLocation>
        <location evidence="4">Endoplasmic reticulum membrane</location>
        <topology evidence="4">Peripheral membrane protein</topology>
    </subcellularLocation>
    <subcellularLocation>
        <location evidence="3">Microsome membrane</location>
        <topology evidence="3">Peripheral membrane protein</topology>
    </subcellularLocation>
</comment>
<evidence type="ECO:0000256" key="10">
    <source>
        <dbReference type="ARBA" id="ARBA00023002"/>
    </source>
</evidence>
<comment type="function">
    <text evidence="2">May be involved in the metabolism of insect hormones and in the breakdown of synthetic insecticides.</text>
</comment>
<dbReference type="InterPro" id="IPR036396">
    <property type="entry name" value="Cyt_P450_sf"/>
</dbReference>
<accession>A0A151I8Z9</accession>
<dbReference type="PROSITE" id="PS00086">
    <property type="entry name" value="CYTOCHROME_P450"/>
    <property type="match status" value="3"/>
</dbReference>
<dbReference type="InterPro" id="IPR050476">
    <property type="entry name" value="Insect_CytP450_Detox"/>
</dbReference>
<name>A0A151I8Z9_9HYME</name>
<proteinExistence type="inferred from homology"/>
<organism evidence="15 16">
    <name type="scientific">Cyphomyrmex costatus</name>
    <dbReference type="NCBI Taxonomy" id="456900"/>
    <lineage>
        <taxon>Eukaryota</taxon>
        <taxon>Metazoa</taxon>
        <taxon>Ecdysozoa</taxon>
        <taxon>Arthropoda</taxon>
        <taxon>Hexapoda</taxon>
        <taxon>Insecta</taxon>
        <taxon>Pterygota</taxon>
        <taxon>Neoptera</taxon>
        <taxon>Endopterygota</taxon>
        <taxon>Hymenoptera</taxon>
        <taxon>Apocrita</taxon>
        <taxon>Aculeata</taxon>
        <taxon>Formicoidea</taxon>
        <taxon>Formicidae</taxon>
        <taxon>Myrmicinae</taxon>
        <taxon>Cyphomyrmex</taxon>
    </lineage>
</organism>
<keyword evidence="11 14" id="KW-0408">Iron</keyword>
<gene>
    <name evidence="15" type="ORF">ALC62_14245</name>
</gene>
<dbReference type="PRINTS" id="PR00463">
    <property type="entry name" value="EP450I"/>
</dbReference>
<dbReference type="GO" id="GO:0004497">
    <property type="term" value="F:monooxygenase activity"/>
    <property type="evidence" value="ECO:0007669"/>
    <property type="project" value="UniProtKB-KW"/>
</dbReference>
<evidence type="ECO:0000256" key="14">
    <source>
        <dbReference type="PIRSR" id="PIRSR602401-1"/>
    </source>
</evidence>
<keyword evidence="9" id="KW-0492">Microsome</keyword>
<evidence type="ECO:0000256" key="5">
    <source>
        <dbReference type="ARBA" id="ARBA00010617"/>
    </source>
</evidence>
<dbReference type="GO" id="GO:0016705">
    <property type="term" value="F:oxidoreductase activity, acting on paired donors, with incorporation or reduction of molecular oxygen"/>
    <property type="evidence" value="ECO:0007669"/>
    <property type="project" value="InterPro"/>
</dbReference>
<evidence type="ECO:0000256" key="11">
    <source>
        <dbReference type="ARBA" id="ARBA00023004"/>
    </source>
</evidence>
<evidence type="ECO:0000256" key="12">
    <source>
        <dbReference type="ARBA" id="ARBA00023033"/>
    </source>
</evidence>
<dbReference type="InterPro" id="IPR017972">
    <property type="entry name" value="Cyt_P450_CS"/>
</dbReference>
<dbReference type="GO" id="GO:0005506">
    <property type="term" value="F:iron ion binding"/>
    <property type="evidence" value="ECO:0007669"/>
    <property type="project" value="InterPro"/>
</dbReference>
<dbReference type="STRING" id="456900.A0A151I8Z9"/>
<reference evidence="15 16" key="1">
    <citation type="submission" date="2016-03" db="EMBL/GenBank/DDBJ databases">
        <title>Cyphomyrmex costatus WGS genome.</title>
        <authorList>
            <person name="Nygaard S."/>
            <person name="Hu H."/>
            <person name="Boomsma J."/>
            <person name="Zhang G."/>
        </authorList>
    </citation>
    <scope>NUCLEOTIDE SEQUENCE [LARGE SCALE GENOMIC DNA]</scope>
    <source>
        <strain evidence="15">MS0001</strain>
        <tissue evidence="15">Whole body</tissue>
    </source>
</reference>
<feature type="non-terminal residue" evidence="15">
    <location>
        <position position="1"/>
    </location>
</feature>